<dbReference type="InterPro" id="IPR039793">
    <property type="entry name" value="UROS/Hem4"/>
</dbReference>
<dbReference type="InParanoid" id="A0A263DCE5"/>
<feature type="domain" description="Tetrapyrrole biosynthesis uroporphyrinogen III synthase" evidence="1">
    <location>
        <begin position="19"/>
        <end position="259"/>
    </location>
</feature>
<dbReference type="Gene3D" id="3.40.50.10090">
    <property type="match status" value="2"/>
</dbReference>
<dbReference type="GO" id="GO:0006780">
    <property type="term" value="P:uroporphyrinogen III biosynthetic process"/>
    <property type="evidence" value="ECO:0007669"/>
    <property type="project" value="InterPro"/>
</dbReference>
<protein>
    <submittedName>
        <fullName evidence="2">Uroporphyrinogen-III synthase</fullName>
    </submittedName>
</protein>
<dbReference type="CDD" id="cd06578">
    <property type="entry name" value="HemD"/>
    <property type="match status" value="1"/>
</dbReference>
<dbReference type="InterPro" id="IPR036108">
    <property type="entry name" value="4pyrrol_syn_uPrphyn_synt_sf"/>
</dbReference>
<proteinExistence type="predicted"/>
<sequence>MGALDGVGIGVTAQRRAEEFIAALERHGATVHHAPTIRIVPLPGDAELRAATERVLADGVDDLAVTTGAGFRGWLDAAQGWGLEGDLLDTLGRARILTRGPKAVGAVRGRGLTERWSAPGESNAELFAQLAEYELAGRRVAVQLHGGPLPEHTTPLRAAGAELIEVLPYRWQWPDDLAPAHRLIEATLDGRVRALAFTSAPACANLLSLAREGGRLDALLRALCSDVACACVGPVTAAPLAELGVPTLLPDRQRLGALVKLLVTELGTS</sequence>
<reference evidence="2 3" key="1">
    <citation type="submission" date="2017-07" db="EMBL/GenBank/DDBJ databases">
        <title>Amycolatopsis antarcticus sp. nov., isolated from the surface of an Antarcticus brown macroalga.</title>
        <authorList>
            <person name="Wang J."/>
            <person name="Leiva S."/>
            <person name="Huang J."/>
            <person name="Huang Y."/>
        </authorList>
    </citation>
    <scope>NUCLEOTIDE SEQUENCE [LARGE SCALE GENOMIC DNA]</scope>
    <source>
        <strain evidence="2 3">AU-G6</strain>
    </source>
</reference>
<gene>
    <name evidence="2" type="ORF">CFN78_03170</name>
</gene>
<evidence type="ECO:0000259" key="1">
    <source>
        <dbReference type="Pfam" id="PF02602"/>
    </source>
</evidence>
<dbReference type="AlphaFoldDB" id="A0A263DCE5"/>
<dbReference type="PANTHER" id="PTHR40082">
    <property type="entry name" value="BLR5956 PROTEIN"/>
    <property type="match status" value="1"/>
</dbReference>
<name>A0A263DCE5_9PSEU</name>
<evidence type="ECO:0000313" key="3">
    <source>
        <dbReference type="Proteomes" id="UP000242444"/>
    </source>
</evidence>
<dbReference type="FunCoup" id="A0A263DCE5">
    <property type="interactions" value="104"/>
</dbReference>
<dbReference type="SUPFAM" id="SSF69618">
    <property type="entry name" value="HemD-like"/>
    <property type="match status" value="1"/>
</dbReference>
<dbReference type="NCBIfam" id="NF005568">
    <property type="entry name" value="PRK07239.1"/>
    <property type="match status" value="1"/>
</dbReference>
<comment type="caution">
    <text evidence="2">The sequence shown here is derived from an EMBL/GenBank/DDBJ whole genome shotgun (WGS) entry which is preliminary data.</text>
</comment>
<evidence type="ECO:0000313" key="2">
    <source>
        <dbReference type="EMBL" id="OZM75177.1"/>
    </source>
</evidence>
<accession>A0A263DCE5</accession>
<dbReference type="OrthoDB" id="213853at2"/>
<dbReference type="Pfam" id="PF02602">
    <property type="entry name" value="HEM4"/>
    <property type="match status" value="1"/>
</dbReference>
<dbReference type="InterPro" id="IPR003754">
    <property type="entry name" value="4pyrrol_synth_uPrphyn_synth"/>
</dbReference>
<keyword evidence="3" id="KW-1185">Reference proteome</keyword>
<dbReference type="PANTHER" id="PTHR40082:SF1">
    <property type="entry name" value="BLR5956 PROTEIN"/>
    <property type="match status" value="1"/>
</dbReference>
<dbReference type="Proteomes" id="UP000242444">
    <property type="component" value="Unassembled WGS sequence"/>
</dbReference>
<dbReference type="RefSeq" id="WP_094860954.1">
    <property type="nucleotide sequence ID" value="NZ_NKYE01000001.1"/>
</dbReference>
<dbReference type="GO" id="GO:0004852">
    <property type="term" value="F:uroporphyrinogen-III synthase activity"/>
    <property type="evidence" value="ECO:0007669"/>
    <property type="project" value="InterPro"/>
</dbReference>
<organism evidence="2 3">
    <name type="scientific">Amycolatopsis antarctica</name>
    <dbReference type="NCBI Taxonomy" id="1854586"/>
    <lineage>
        <taxon>Bacteria</taxon>
        <taxon>Bacillati</taxon>
        <taxon>Actinomycetota</taxon>
        <taxon>Actinomycetes</taxon>
        <taxon>Pseudonocardiales</taxon>
        <taxon>Pseudonocardiaceae</taxon>
        <taxon>Amycolatopsis</taxon>
    </lineage>
</organism>
<dbReference type="EMBL" id="NKYE01000001">
    <property type="protein sequence ID" value="OZM75177.1"/>
    <property type="molecule type" value="Genomic_DNA"/>
</dbReference>